<evidence type="ECO:0000313" key="3">
    <source>
        <dbReference type="Proteomes" id="UP000236340"/>
    </source>
</evidence>
<protein>
    <submittedName>
        <fullName evidence="2">NAD-dependent dehydratase</fullName>
    </submittedName>
</protein>
<dbReference type="GO" id="GO:0044877">
    <property type="term" value="F:protein-containing complex binding"/>
    <property type="evidence" value="ECO:0007669"/>
    <property type="project" value="TreeGrafter"/>
</dbReference>
<proteinExistence type="predicted"/>
<dbReference type="InterPro" id="IPR051207">
    <property type="entry name" value="ComplexI_NDUFA9_subunit"/>
</dbReference>
<organism evidence="2 3">
    <name type="scientific">Geothermobacter hydrogeniphilus</name>
    <dbReference type="NCBI Taxonomy" id="1969733"/>
    <lineage>
        <taxon>Bacteria</taxon>
        <taxon>Pseudomonadati</taxon>
        <taxon>Thermodesulfobacteriota</taxon>
        <taxon>Desulfuromonadia</taxon>
        <taxon>Desulfuromonadales</taxon>
        <taxon>Geothermobacteraceae</taxon>
        <taxon>Geothermobacter</taxon>
    </lineage>
</organism>
<dbReference type="PANTHER" id="PTHR12126:SF11">
    <property type="entry name" value="NADH DEHYDROGENASE [UBIQUINONE] 1 ALPHA SUBCOMPLEX SUBUNIT 9, MITOCHONDRIAL"/>
    <property type="match status" value="1"/>
</dbReference>
<sequence length="298" mass="32823">MNVFVTGGTGFVGREVVGQLLAAGHRVTCLARSGSDRKLDRHENLRFHLGDITDPDSLGNGLNGCEAVIHLVGIIREFPRRGITFTRLHTEATDNIIAATRKAGIRRFIHMSANGAREQAETAYHRTKWAAEQALRGSDLDWTIFRPSLIYGPGDQFVNMLAGLIRKLPLVPVIGNGRYRMSPVAVEDVAAGFVRALQQPQSIGQVYHCGGPQILSYDEILDLVGRALGRGRVVKLHQPLSLMKPVVAMMDRVPAFPITRGQLAMLVEGNEVDPSEWAKAFEIEPKNFFATISSYLKD</sequence>
<gene>
    <name evidence="2" type="ORF">C2E25_00755</name>
</gene>
<comment type="caution">
    <text evidence="2">The sequence shown here is derived from an EMBL/GenBank/DDBJ whole genome shotgun (WGS) entry which is preliminary data.</text>
</comment>
<evidence type="ECO:0000259" key="1">
    <source>
        <dbReference type="Pfam" id="PF01370"/>
    </source>
</evidence>
<accession>A0A2K2HEY8</accession>
<dbReference type="PANTHER" id="PTHR12126">
    <property type="entry name" value="NADH-UBIQUINONE OXIDOREDUCTASE 39 KDA SUBUNIT-RELATED"/>
    <property type="match status" value="1"/>
</dbReference>
<dbReference type="CDD" id="cd05271">
    <property type="entry name" value="NDUFA9_like_SDR_a"/>
    <property type="match status" value="1"/>
</dbReference>
<dbReference type="OrthoDB" id="9804595at2"/>
<name>A0A2K2HEY8_9BACT</name>
<evidence type="ECO:0000313" key="2">
    <source>
        <dbReference type="EMBL" id="PNU21791.1"/>
    </source>
</evidence>
<dbReference type="InterPro" id="IPR036291">
    <property type="entry name" value="NAD(P)-bd_dom_sf"/>
</dbReference>
<dbReference type="Gene3D" id="3.40.50.720">
    <property type="entry name" value="NAD(P)-binding Rossmann-like Domain"/>
    <property type="match status" value="1"/>
</dbReference>
<dbReference type="FunFam" id="3.40.50.720:FF:000702">
    <property type="entry name" value="NADH dehydrogenase (Ubiquinone)"/>
    <property type="match status" value="1"/>
</dbReference>
<dbReference type="Pfam" id="PF01370">
    <property type="entry name" value="Epimerase"/>
    <property type="match status" value="1"/>
</dbReference>
<dbReference type="InterPro" id="IPR001509">
    <property type="entry name" value="Epimerase_deHydtase"/>
</dbReference>
<feature type="domain" description="NAD-dependent epimerase/dehydratase" evidence="1">
    <location>
        <begin position="3"/>
        <end position="210"/>
    </location>
</feature>
<dbReference type="EMBL" id="PPFX01000001">
    <property type="protein sequence ID" value="PNU21791.1"/>
    <property type="molecule type" value="Genomic_DNA"/>
</dbReference>
<dbReference type="Proteomes" id="UP000236340">
    <property type="component" value="Unassembled WGS sequence"/>
</dbReference>
<dbReference type="RefSeq" id="WP_103113905.1">
    <property type="nucleotide sequence ID" value="NZ_PPFX01000001.1"/>
</dbReference>
<dbReference type="AlphaFoldDB" id="A0A2K2HEY8"/>
<dbReference type="SUPFAM" id="SSF51735">
    <property type="entry name" value="NAD(P)-binding Rossmann-fold domains"/>
    <property type="match status" value="1"/>
</dbReference>
<reference evidence="2 3" key="1">
    <citation type="journal article" date="2018" name="Genome Announc.">
        <title>Genome Sequence of Geothermobacter sp. HR-1 Iron Reducer from the Loihi Seamount.</title>
        <authorList>
            <person name="Smith H."/>
            <person name="Abuyen K."/>
            <person name="Tremblay J."/>
            <person name="Savalia P."/>
            <person name="Perez-Rodriguez I."/>
            <person name="Emerson D."/>
            <person name="Tully B."/>
            <person name="Amend J."/>
        </authorList>
    </citation>
    <scope>NUCLEOTIDE SEQUENCE [LARGE SCALE GENOMIC DNA]</scope>
    <source>
        <strain evidence="2 3">HR-1</strain>
    </source>
</reference>